<dbReference type="SUPFAM" id="SSF56420">
    <property type="entry name" value="Peptide deformylase"/>
    <property type="match status" value="1"/>
</dbReference>
<dbReference type="CDD" id="cd00487">
    <property type="entry name" value="Pep_deformylase"/>
    <property type="match status" value="1"/>
</dbReference>
<evidence type="ECO:0000256" key="5">
    <source>
        <dbReference type="ARBA" id="ARBA00023004"/>
    </source>
</evidence>
<dbReference type="AlphaFoldDB" id="A0A1G8QKK1"/>
<dbReference type="PRINTS" id="PR01576">
    <property type="entry name" value="PDEFORMYLASE"/>
</dbReference>
<comment type="similarity">
    <text evidence="1 6">Belongs to the polypeptide deformylase family.</text>
</comment>
<dbReference type="InterPro" id="IPR036821">
    <property type="entry name" value="Peptide_deformylase_sf"/>
</dbReference>
<evidence type="ECO:0000256" key="2">
    <source>
        <dbReference type="ARBA" id="ARBA00022723"/>
    </source>
</evidence>
<evidence type="ECO:0000256" key="4">
    <source>
        <dbReference type="ARBA" id="ARBA00022917"/>
    </source>
</evidence>
<evidence type="ECO:0000313" key="7">
    <source>
        <dbReference type="EMBL" id="SDJ04620.1"/>
    </source>
</evidence>
<dbReference type="OrthoDB" id="9784988at2"/>
<dbReference type="GO" id="GO:0046872">
    <property type="term" value="F:metal ion binding"/>
    <property type="evidence" value="ECO:0007669"/>
    <property type="project" value="UniProtKB-KW"/>
</dbReference>
<dbReference type="GO" id="GO:0006412">
    <property type="term" value="P:translation"/>
    <property type="evidence" value="ECO:0007669"/>
    <property type="project" value="UniProtKB-UniRule"/>
</dbReference>
<dbReference type="PIRSF" id="PIRSF004749">
    <property type="entry name" value="Pep_def"/>
    <property type="match status" value="1"/>
</dbReference>
<evidence type="ECO:0000256" key="1">
    <source>
        <dbReference type="ARBA" id="ARBA00010759"/>
    </source>
</evidence>
<organism evidence="7 8">
    <name type="scientific">Salimicrobium halophilum</name>
    <dbReference type="NCBI Taxonomy" id="86666"/>
    <lineage>
        <taxon>Bacteria</taxon>
        <taxon>Bacillati</taxon>
        <taxon>Bacillota</taxon>
        <taxon>Bacilli</taxon>
        <taxon>Bacillales</taxon>
        <taxon>Bacillaceae</taxon>
        <taxon>Salimicrobium</taxon>
    </lineage>
</organism>
<dbReference type="EMBL" id="FNEV01000001">
    <property type="protein sequence ID" value="SDJ04620.1"/>
    <property type="molecule type" value="Genomic_DNA"/>
</dbReference>
<dbReference type="HAMAP" id="MF_00163">
    <property type="entry name" value="Pep_deformylase"/>
    <property type="match status" value="1"/>
</dbReference>
<feature type="binding site" evidence="6">
    <location>
        <position position="153"/>
    </location>
    <ligand>
        <name>Fe cation</name>
        <dbReference type="ChEBI" id="CHEBI:24875"/>
    </ligand>
</feature>
<dbReference type="InterPro" id="IPR023635">
    <property type="entry name" value="Peptide_deformylase"/>
</dbReference>
<feature type="binding site" evidence="6">
    <location>
        <position position="157"/>
    </location>
    <ligand>
        <name>Fe cation</name>
        <dbReference type="ChEBI" id="CHEBI:24875"/>
    </ligand>
</feature>
<comment type="catalytic activity">
    <reaction evidence="6">
        <text>N-terminal N-formyl-L-methionyl-[peptide] + H2O = N-terminal L-methionyl-[peptide] + formate</text>
        <dbReference type="Rhea" id="RHEA:24420"/>
        <dbReference type="Rhea" id="RHEA-COMP:10639"/>
        <dbReference type="Rhea" id="RHEA-COMP:10640"/>
        <dbReference type="ChEBI" id="CHEBI:15377"/>
        <dbReference type="ChEBI" id="CHEBI:15740"/>
        <dbReference type="ChEBI" id="CHEBI:49298"/>
        <dbReference type="ChEBI" id="CHEBI:64731"/>
        <dbReference type="EC" id="3.5.1.88"/>
    </reaction>
</comment>
<keyword evidence="4 6" id="KW-0648">Protein biosynthesis</keyword>
<dbReference type="STRING" id="86666.SAMN04490247_0647"/>
<comment type="function">
    <text evidence="6">Removes the formyl group from the N-terminal Met of newly synthesized proteins. Requires at least a dipeptide for an efficient rate of reaction. N-terminal L-methionine is a prerequisite for activity but the enzyme has broad specificity at other positions.</text>
</comment>
<dbReference type="Pfam" id="PF01327">
    <property type="entry name" value="Pep_deformylase"/>
    <property type="match status" value="1"/>
</dbReference>
<keyword evidence="8" id="KW-1185">Reference proteome</keyword>
<dbReference type="NCBIfam" id="TIGR00079">
    <property type="entry name" value="pept_deformyl"/>
    <property type="match status" value="1"/>
</dbReference>
<keyword evidence="2 6" id="KW-0479">Metal-binding</keyword>
<dbReference type="FunFam" id="3.90.45.10:FF:000002">
    <property type="entry name" value="Peptide deformylase"/>
    <property type="match status" value="1"/>
</dbReference>
<accession>A0A1G8QKK1</accession>
<keyword evidence="3 6" id="KW-0378">Hydrolase</keyword>
<feature type="binding site" evidence="6">
    <location>
        <position position="110"/>
    </location>
    <ligand>
        <name>Fe cation</name>
        <dbReference type="ChEBI" id="CHEBI:24875"/>
    </ligand>
</feature>
<dbReference type="PANTHER" id="PTHR10458:SF8">
    <property type="entry name" value="PEPTIDE DEFORMYLASE 2"/>
    <property type="match status" value="1"/>
</dbReference>
<protein>
    <recommendedName>
        <fullName evidence="6">Peptide deformylase</fullName>
        <shortName evidence="6">PDF</shortName>
        <ecNumber evidence="6">3.5.1.88</ecNumber>
    </recommendedName>
    <alternativeName>
        <fullName evidence="6">Polypeptide deformylase</fullName>
    </alternativeName>
</protein>
<proteinExistence type="inferred from homology"/>
<name>A0A1G8QKK1_9BACI</name>
<dbReference type="GO" id="GO:0042586">
    <property type="term" value="F:peptide deformylase activity"/>
    <property type="evidence" value="ECO:0007669"/>
    <property type="project" value="UniProtKB-UniRule"/>
</dbReference>
<keyword evidence="5 6" id="KW-0408">Iron</keyword>
<evidence type="ECO:0000313" key="8">
    <source>
        <dbReference type="Proteomes" id="UP000199225"/>
    </source>
</evidence>
<sequence>MITMEDIVREGHPALRKKAEEVELPATEEERHTLSEMLQFIKNSQDEEVCDRYGLRPGVGLAAPQIDVNKRMLAVHFTDLKEKEYSYGLFNPKIVSHSVEMTYLSTGEGCLSVDREVPGYVPRYRRITIKATDLEGEEVKLRLKDFAAIVFQHEIDHLNGVMFYDHIDKEDPYALPENATPADR</sequence>
<dbReference type="RefSeq" id="WP_093191979.1">
    <property type="nucleotide sequence ID" value="NZ_FNEV01000001.1"/>
</dbReference>
<comment type="cofactor">
    <cofactor evidence="6">
        <name>Fe(2+)</name>
        <dbReference type="ChEBI" id="CHEBI:29033"/>
    </cofactor>
    <text evidence="6">Binds 1 Fe(2+) ion.</text>
</comment>
<reference evidence="8" key="1">
    <citation type="submission" date="2016-10" db="EMBL/GenBank/DDBJ databases">
        <authorList>
            <person name="Varghese N."/>
            <person name="Submissions S."/>
        </authorList>
    </citation>
    <scope>NUCLEOTIDE SEQUENCE [LARGE SCALE GENOMIC DNA]</scope>
    <source>
        <strain evidence="8">DSM 4771</strain>
    </source>
</reference>
<dbReference type="EC" id="3.5.1.88" evidence="6"/>
<evidence type="ECO:0000256" key="6">
    <source>
        <dbReference type="HAMAP-Rule" id="MF_00163"/>
    </source>
</evidence>
<evidence type="ECO:0000256" key="3">
    <source>
        <dbReference type="ARBA" id="ARBA00022801"/>
    </source>
</evidence>
<dbReference type="PANTHER" id="PTHR10458">
    <property type="entry name" value="PEPTIDE DEFORMYLASE"/>
    <property type="match status" value="1"/>
</dbReference>
<gene>
    <name evidence="6" type="primary">def</name>
    <name evidence="7" type="ORF">SAMN04490247_0647</name>
</gene>
<feature type="active site" evidence="6">
    <location>
        <position position="154"/>
    </location>
</feature>
<dbReference type="Proteomes" id="UP000199225">
    <property type="component" value="Unassembled WGS sequence"/>
</dbReference>
<dbReference type="Gene3D" id="3.90.45.10">
    <property type="entry name" value="Peptide deformylase"/>
    <property type="match status" value="1"/>
</dbReference>